<gene>
    <name evidence="8" type="ORF">DEJ49_24765</name>
</gene>
<dbReference type="CDD" id="cd11030">
    <property type="entry name" value="CYP105-like"/>
    <property type="match status" value="1"/>
</dbReference>
<keyword evidence="6 7" id="KW-0503">Monooxygenase</keyword>
<evidence type="ECO:0000256" key="3">
    <source>
        <dbReference type="ARBA" id="ARBA00022723"/>
    </source>
</evidence>
<protein>
    <submittedName>
        <fullName evidence="8">Cytochrome P450</fullName>
    </submittedName>
</protein>
<dbReference type="Gene3D" id="1.10.630.10">
    <property type="entry name" value="Cytochrome P450"/>
    <property type="match status" value="1"/>
</dbReference>
<proteinExistence type="inferred from homology"/>
<accession>A0A5P2CN05</accession>
<keyword evidence="2 7" id="KW-0349">Heme</keyword>
<dbReference type="PANTHER" id="PTHR46696">
    <property type="entry name" value="P450, PUTATIVE (EUROFUNG)-RELATED"/>
    <property type="match status" value="1"/>
</dbReference>
<dbReference type="GO" id="GO:0020037">
    <property type="term" value="F:heme binding"/>
    <property type="evidence" value="ECO:0007669"/>
    <property type="project" value="InterPro"/>
</dbReference>
<comment type="similarity">
    <text evidence="1 7">Belongs to the cytochrome P450 family.</text>
</comment>
<dbReference type="Proteomes" id="UP000324015">
    <property type="component" value="Chromosome"/>
</dbReference>
<evidence type="ECO:0000313" key="8">
    <source>
        <dbReference type="EMBL" id="QES43773.1"/>
    </source>
</evidence>
<evidence type="ECO:0000256" key="4">
    <source>
        <dbReference type="ARBA" id="ARBA00023002"/>
    </source>
</evidence>
<keyword evidence="3 7" id="KW-0479">Metal-binding</keyword>
<organism evidence="8 9">
    <name type="scientific">Streptomyces venezuelae</name>
    <dbReference type="NCBI Taxonomy" id="54571"/>
    <lineage>
        <taxon>Bacteria</taxon>
        <taxon>Bacillati</taxon>
        <taxon>Actinomycetota</taxon>
        <taxon>Actinomycetes</taxon>
        <taxon>Kitasatosporales</taxon>
        <taxon>Streptomycetaceae</taxon>
        <taxon>Streptomyces</taxon>
    </lineage>
</organism>
<dbReference type="PRINTS" id="PR00359">
    <property type="entry name" value="BP450"/>
</dbReference>
<evidence type="ECO:0000256" key="5">
    <source>
        <dbReference type="ARBA" id="ARBA00023004"/>
    </source>
</evidence>
<dbReference type="GO" id="GO:0016705">
    <property type="term" value="F:oxidoreductase activity, acting on paired donors, with incorporation or reduction of molecular oxygen"/>
    <property type="evidence" value="ECO:0007669"/>
    <property type="project" value="InterPro"/>
</dbReference>
<dbReference type="EMBL" id="CP029191">
    <property type="protein sequence ID" value="QES43773.1"/>
    <property type="molecule type" value="Genomic_DNA"/>
</dbReference>
<dbReference type="Pfam" id="PF00067">
    <property type="entry name" value="p450"/>
    <property type="match status" value="2"/>
</dbReference>
<evidence type="ECO:0000313" key="9">
    <source>
        <dbReference type="Proteomes" id="UP000324015"/>
    </source>
</evidence>
<name>A0A5P2CN05_STRVZ</name>
<dbReference type="InterPro" id="IPR001128">
    <property type="entry name" value="Cyt_P450"/>
</dbReference>
<dbReference type="GO" id="GO:0004497">
    <property type="term" value="F:monooxygenase activity"/>
    <property type="evidence" value="ECO:0007669"/>
    <property type="project" value="UniProtKB-KW"/>
</dbReference>
<evidence type="ECO:0000256" key="6">
    <source>
        <dbReference type="ARBA" id="ARBA00023033"/>
    </source>
</evidence>
<dbReference type="InterPro" id="IPR017972">
    <property type="entry name" value="Cyt_P450_CS"/>
</dbReference>
<dbReference type="SUPFAM" id="SSF48264">
    <property type="entry name" value="Cytochrome P450"/>
    <property type="match status" value="1"/>
</dbReference>
<sequence length="410" mass="45257">MGDVDVAETDIAGLPAYPFIGPDDNPFIPVTGADLERLEGPVGKVRLPFGGWAWLVTRHEDVRQLLRHPGFSSDQYKPGFPVLNPIPPKQDDASGLFIFMDGDAHSRFRKMLTAEFMIKNIRRIEPLIEETVVEALDRMRDLGAPADLMAEFALPVPSMTICHLLGVPYADHDFFQDHSRVIMDRKSGPAEVEAALGALAGLLGDLVDAKREDPGEDLLSRLTLERVDTGELRKDELVSLAMLLLVAGHETTANMIGLSALVLLQHPEHLEALREDPSLAPGMVEELLRYLTVVRTGLPRLAMEDAEIGGQQIRAGEGVVAMLAMSNRDQSVFSDPDLFDPQRREAHRHMAFGFGLHQCIGQPLARAELRVALVELARRFPKLRSELSLADVPQRPMAVTFGVAELPVTW</sequence>
<evidence type="ECO:0000256" key="1">
    <source>
        <dbReference type="ARBA" id="ARBA00010617"/>
    </source>
</evidence>
<dbReference type="AlphaFoldDB" id="A0A5P2CN05"/>
<dbReference type="InterPro" id="IPR036396">
    <property type="entry name" value="Cyt_P450_sf"/>
</dbReference>
<dbReference type="InterPro" id="IPR002397">
    <property type="entry name" value="Cyt_P450_B"/>
</dbReference>
<dbReference type="PRINTS" id="PR00385">
    <property type="entry name" value="P450"/>
</dbReference>
<reference evidence="8 9" key="1">
    <citation type="submission" date="2018-05" db="EMBL/GenBank/DDBJ databases">
        <title>Streptomyces venezuelae.</title>
        <authorList>
            <person name="Kim W."/>
            <person name="Lee N."/>
            <person name="Cho B.-K."/>
        </authorList>
    </citation>
    <scope>NUCLEOTIDE SEQUENCE [LARGE SCALE GENOMIC DNA]</scope>
    <source>
        <strain evidence="8 9">ATCC 14585</strain>
    </source>
</reference>
<evidence type="ECO:0000256" key="2">
    <source>
        <dbReference type="ARBA" id="ARBA00022617"/>
    </source>
</evidence>
<dbReference type="FunFam" id="1.10.630.10:FF:000018">
    <property type="entry name" value="Cytochrome P450 monooxygenase"/>
    <property type="match status" value="1"/>
</dbReference>
<dbReference type="PROSITE" id="PS00086">
    <property type="entry name" value="CYTOCHROME_P450"/>
    <property type="match status" value="1"/>
</dbReference>
<evidence type="ECO:0000256" key="7">
    <source>
        <dbReference type="RuleBase" id="RU000461"/>
    </source>
</evidence>
<keyword evidence="5 7" id="KW-0408">Iron</keyword>
<dbReference type="PANTHER" id="PTHR46696:SF1">
    <property type="entry name" value="CYTOCHROME P450 YJIB-RELATED"/>
    <property type="match status" value="1"/>
</dbReference>
<keyword evidence="4 7" id="KW-0560">Oxidoreductase</keyword>
<dbReference type="GO" id="GO:0005506">
    <property type="term" value="F:iron ion binding"/>
    <property type="evidence" value="ECO:0007669"/>
    <property type="project" value="InterPro"/>
</dbReference>